<dbReference type="EMBL" id="KB456270">
    <property type="protein sequence ID" value="EMF08954.1"/>
    <property type="molecule type" value="Genomic_DNA"/>
</dbReference>
<accession>M3AU02</accession>
<proteinExistence type="predicted"/>
<name>M3AU02_SPHMS</name>
<dbReference type="HOGENOM" id="CLU_1200447_0_0_1"/>
<feature type="signal peptide" evidence="1">
    <location>
        <begin position="1"/>
        <end position="16"/>
    </location>
</feature>
<feature type="chain" id="PRO_5004031527" description="Intradiol ring-cleavage dioxygenases domain-containing protein" evidence="1">
    <location>
        <begin position="17"/>
        <end position="231"/>
    </location>
</feature>
<keyword evidence="3" id="KW-1185">Reference proteome</keyword>
<evidence type="ECO:0000313" key="3">
    <source>
        <dbReference type="Proteomes" id="UP000016931"/>
    </source>
</evidence>
<gene>
    <name evidence="2" type="ORF">SEPMUDRAFT_151844</name>
</gene>
<evidence type="ECO:0000256" key="1">
    <source>
        <dbReference type="SAM" id="SignalP"/>
    </source>
</evidence>
<sequence>MKTFVVIAALSTISLATPANLPLIGFANPTIATTFLGIDTGDPTPTAEPSPTPTIDFDNGTPPTLAPGAGRHVYVETSSDSSLVNQWLVVSPNPGNPVTFTTNKALAANWTTTQDSSVKDDENPNGDAMIDTATGFYAYINGSFFPGDTQVHVYDVLFQDTPLGGFSPIIPVVSSITQSVQMAKLTINLFGKIQEERLNIIQTCGGDVGPHLVLSEFFVDGCQNLTLRYAE</sequence>
<protein>
    <recommendedName>
        <fullName evidence="4">Intradiol ring-cleavage dioxygenases domain-containing protein</fullName>
    </recommendedName>
</protein>
<dbReference type="RefSeq" id="XP_016757075.1">
    <property type="nucleotide sequence ID" value="XM_016907075.1"/>
</dbReference>
<dbReference type="GeneID" id="27904212"/>
<evidence type="ECO:0008006" key="4">
    <source>
        <dbReference type="Google" id="ProtNLM"/>
    </source>
</evidence>
<dbReference type="AlphaFoldDB" id="M3AU02"/>
<dbReference type="Proteomes" id="UP000016931">
    <property type="component" value="Unassembled WGS sequence"/>
</dbReference>
<keyword evidence="1" id="KW-0732">Signal</keyword>
<evidence type="ECO:0000313" key="2">
    <source>
        <dbReference type="EMBL" id="EMF08954.1"/>
    </source>
</evidence>
<reference evidence="2 3" key="1">
    <citation type="journal article" date="2012" name="PLoS Pathog.">
        <title>Diverse lifestyles and strategies of plant pathogenesis encoded in the genomes of eighteen Dothideomycetes fungi.</title>
        <authorList>
            <person name="Ohm R.A."/>
            <person name="Feau N."/>
            <person name="Henrissat B."/>
            <person name="Schoch C.L."/>
            <person name="Horwitz B.A."/>
            <person name="Barry K.W."/>
            <person name="Condon B.J."/>
            <person name="Copeland A.C."/>
            <person name="Dhillon B."/>
            <person name="Glaser F."/>
            <person name="Hesse C.N."/>
            <person name="Kosti I."/>
            <person name="LaButti K."/>
            <person name="Lindquist E.A."/>
            <person name="Lucas S."/>
            <person name="Salamov A.A."/>
            <person name="Bradshaw R.E."/>
            <person name="Ciuffetti L."/>
            <person name="Hamelin R.C."/>
            <person name="Kema G.H.J."/>
            <person name="Lawrence C."/>
            <person name="Scott J.A."/>
            <person name="Spatafora J.W."/>
            <person name="Turgeon B.G."/>
            <person name="de Wit P.J.G.M."/>
            <person name="Zhong S."/>
            <person name="Goodwin S.B."/>
            <person name="Grigoriev I.V."/>
        </authorList>
    </citation>
    <scope>NUCLEOTIDE SEQUENCE [LARGE SCALE GENOMIC DNA]</scope>
    <source>
        <strain evidence="2 3">SO2202</strain>
    </source>
</reference>
<organism evidence="2 3">
    <name type="scientific">Sphaerulina musiva (strain SO2202)</name>
    <name type="common">Poplar stem canker fungus</name>
    <name type="synonym">Septoria musiva</name>
    <dbReference type="NCBI Taxonomy" id="692275"/>
    <lineage>
        <taxon>Eukaryota</taxon>
        <taxon>Fungi</taxon>
        <taxon>Dikarya</taxon>
        <taxon>Ascomycota</taxon>
        <taxon>Pezizomycotina</taxon>
        <taxon>Dothideomycetes</taxon>
        <taxon>Dothideomycetidae</taxon>
        <taxon>Mycosphaerellales</taxon>
        <taxon>Mycosphaerellaceae</taxon>
        <taxon>Sphaerulina</taxon>
    </lineage>
</organism>